<dbReference type="HAMAP" id="MF_02056">
    <property type="entry name" value="MetZ"/>
    <property type="match status" value="1"/>
</dbReference>
<keyword evidence="3" id="KW-0808">Transferase</keyword>
<dbReference type="Gene3D" id="3.40.640.10">
    <property type="entry name" value="Type I PLP-dependent aspartate aminotransferase-like (Major domain)"/>
    <property type="match status" value="1"/>
</dbReference>
<dbReference type="InterPro" id="IPR000277">
    <property type="entry name" value="Cys/Met-Metab_PyrdxlP-dep_enz"/>
</dbReference>
<dbReference type="Pfam" id="PF01053">
    <property type="entry name" value="Cys_Met_Meta_PP"/>
    <property type="match status" value="1"/>
</dbReference>
<evidence type="ECO:0000256" key="4">
    <source>
        <dbReference type="PIRSR" id="PIRSR001434-2"/>
    </source>
</evidence>
<dbReference type="EC" id="2.5.1.-" evidence="3"/>
<dbReference type="FunFam" id="3.90.1150.10:FF:000149">
    <property type="entry name" value="O-succinylhomoserine sulfhydrylase"/>
    <property type="match status" value="1"/>
</dbReference>
<dbReference type="GO" id="GO:0030170">
    <property type="term" value="F:pyridoxal phosphate binding"/>
    <property type="evidence" value="ECO:0007669"/>
    <property type="project" value="UniProtKB-UniRule"/>
</dbReference>
<dbReference type="GO" id="GO:0019346">
    <property type="term" value="P:transsulfuration"/>
    <property type="evidence" value="ECO:0007669"/>
    <property type="project" value="InterPro"/>
</dbReference>
<comment type="catalytic activity">
    <reaction evidence="3">
        <text>O-succinyl-L-homoserine + hydrogen sulfide = L-homocysteine + succinate</text>
        <dbReference type="Rhea" id="RHEA:27826"/>
        <dbReference type="ChEBI" id="CHEBI:29919"/>
        <dbReference type="ChEBI" id="CHEBI:30031"/>
        <dbReference type="ChEBI" id="CHEBI:57661"/>
        <dbReference type="ChEBI" id="CHEBI:58199"/>
    </reaction>
</comment>
<keyword evidence="6" id="KW-0456">Lyase</keyword>
<dbReference type="NCBIfam" id="TIGR01325">
    <property type="entry name" value="O_suc_HS_sulf"/>
    <property type="match status" value="1"/>
</dbReference>
<dbReference type="Gene3D" id="3.90.1150.10">
    <property type="entry name" value="Aspartate Aminotransferase, domain 1"/>
    <property type="match status" value="1"/>
</dbReference>
<dbReference type="InterPro" id="IPR006234">
    <property type="entry name" value="O-succ-hSer_sulfhydrylase"/>
</dbReference>
<dbReference type="GO" id="GO:0005737">
    <property type="term" value="C:cytoplasm"/>
    <property type="evidence" value="ECO:0007669"/>
    <property type="project" value="TreeGrafter"/>
</dbReference>
<dbReference type="Proteomes" id="UP000032707">
    <property type="component" value="Unassembled WGS sequence"/>
</dbReference>
<dbReference type="GO" id="GO:0016765">
    <property type="term" value="F:transferase activity, transferring alkyl or aryl (other than methyl) groups"/>
    <property type="evidence" value="ECO:0007669"/>
    <property type="project" value="UniProtKB-UniRule"/>
</dbReference>
<keyword evidence="2 3" id="KW-0663">Pyridoxal phosphate</keyword>
<evidence type="ECO:0000313" key="7">
    <source>
        <dbReference type="Proteomes" id="UP000032707"/>
    </source>
</evidence>
<evidence type="ECO:0000256" key="2">
    <source>
        <dbReference type="ARBA" id="ARBA00022898"/>
    </source>
</evidence>
<dbReference type="InterPro" id="IPR015422">
    <property type="entry name" value="PyrdxlP-dep_Trfase_small"/>
</dbReference>
<keyword evidence="3" id="KW-0486">Methionine biosynthesis</keyword>
<comment type="similarity">
    <text evidence="3">Belongs to the trans-sulfuration enzymes family. MetZ subfamily.</text>
</comment>
<sequence>MPCRLKAVSDGICILIRLESIIEQAQNINKLNNGRTLRCRTDKTEESPMSKKLHPQTLAIRGGKEQTEYREHNQALFLTSSFMWDNAQHAADLFSKKIKGFTYTRTANPTTAAFEKRIAALEGAERAVATSAGMSAIQAAFFTFLQAGDHVISSRSLFGTTVGFINNIVAKFGIEVSHVSPTDINEWKAAVKANTKLLFLETPSNPLGEVADLEALAELAHGIGALLVVDNSLLSPVGSQPLKHGADISVSSATKAIDGHGRVMGGVLAGSEELLAQVAMYCNSCGLAMSPFNAWQLLSGVETLSLRMEKQFDNALKIAQWLQAQPQVQAVYYTGLSDHPQAALIRKQQNGGGIVIGFEVADQEAAWKVVDGVELFSRTANLGDVRSTITHPWTTTHGRMQPEEKLAANIRPGLVRLSVGLEYVGDLIDDLKQALAR</sequence>
<proteinExistence type="inferred from homology"/>
<evidence type="ECO:0000256" key="1">
    <source>
        <dbReference type="ARBA" id="ARBA00001933"/>
    </source>
</evidence>
<dbReference type="EMBL" id="AEQZ01000044">
    <property type="protein sequence ID" value="EFV62841.1"/>
    <property type="molecule type" value="Genomic_DNA"/>
</dbReference>
<comment type="function">
    <text evidence="3">Catalyzes the formation of L-homocysteine from O-succinyl-L-homoserine (OSHS) and hydrogen sulfide.</text>
</comment>
<dbReference type="NCBIfam" id="NF006003">
    <property type="entry name" value="PRK08133.1"/>
    <property type="match status" value="1"/>
</dbReference>
<dbReference type="GO" id="GO:0071266">
    <property type="term" value="P:'de novo' L-methionine biosynthetic process"/>
    <property type="evidence" value="ECO:0007669"/>
    <property type="project" value="UniProtKB-UniRule"/>
</dbReference>
<gene>
    <name evidence="3 6" type="primary">metZ</name>
    <name evidence="6" type="ORF">NMH_2233</name>
</gene>
<comment type="subunit">
    <text evidence="3">Homotetramer.</text>
</comment>
<comment type="cofactor">
    <cofactor evidence="1 3 5">
        <name>pyridoxal 5'-phosphate</name>
        <dbReference type="ChEBI" id="CHEBI:597326"/>
    </cofactor>
</comment>
<evidence type="ECO:0000256" key="5">
    <source>
        <dbReference type="RuleBase" id="RU362118"/>
    </source>
</evidence>
<protein>
    <recommendedName>
        <fullName evidence="3">O-succinylhomoserine sulfhydrylase</fullName>
        <shortName evidence="3">OSH sulfhydrylase</shortName>
        <shortName evidence="3">OSHS sulfhydrylase</shortName>
        <ecNumber evidence="3">2.5.1.-</ecNumber>
    </recommendedName>
</protein>
<name>E6N053_NEIMH</name>
<dbReference type="UniPathway" id="UPA00051">
    <property type="reaction ID" value="UER00449"/>
</dbReference>
<comment type="caution">
    <text evidence="6">The sequence shown here is derived from an EMBL/GenBank/DDBJ whole genome shotgun (WGS) entry which is preliminary data.</text>
</comment>
<dbReference type="PANTHER" id="PTHR11808">
    <property type="entry name" value="TRANS-SULFURATION ENZYME FAMILY MEMBER"/>
    <property type="match status" value="1"/>
</dbReference>
<dbReference type="GO" id="GO:0016846">
    <property type="term" value="F:carbon-sulfur lyase activity"/>
    <property type="evidence" value="ECO:0007669"/>
    <property type="project" value="TreeGrafter"/>
</dbReference>
<evidence type="ECO:0000313" key="6">
    <source>
        <dbReference type="EMBL" id="EFV62841.1"/>
    </source>
</evidence>
<feature type="modified residue" description="N6-(pyridoxal phosphate)lysine" evidence="3 4">
    <location>
        <position position="255"/>
    </location>
</feature>
<evidence type="ECO:0000256" key="3">
    <source>
        <dbReference type="HAMAP-Rule" id="MF_02056"/>
    </source>
</evidence>
<dbReference type="PATRIC" id="fig|909420.4.peg.2462"/>
<dbReference type="SUPFAM" id="SSF53383">
    <property type="entry name" value="PLP-dependent transferases"/>
    <property type="match status" value="1"/>
</dbReference>
<dbReference type="PIRSF" id="PIRSF001434">
    <property type="entry name" value="CGS"/>
    <property type="match status" value="1"/>
</dbReference>
<dbReference type="InterPro" id="IPR015424">
    <property type="entry name" value="PyrdxlP-dep_Trfase"/>
</dbReference>
<dbReference type="FunFam" id="3.40.640.10:FF:000046">
    <property type="entry name" value="Cystathionine gamma-lyase"/>
    <property type="match status" value="1"/>
</dbReference>
<keyword evidence="3" id="KW-0028">Amino-acid biosynthesis</keyword>
<dbReference type="AlphaFoldDB" id="E6N053"/>
<dbReference type="CDD" id="cd00614">
    <property type="entry name" value="CGS_like"/>
    <property type="match status" value="1"/>
</dbReference>
<accession>E6N053</accession>
<dbReference type="InterPro" id="IPR015421">
    <property type="entry name" value="PyrdxlP-dep_Trfase_major"/>
</dbReference>
<dbReference type="GO" id="GO:0071268">
    <property type="term" value="P:homocysteine biosynthetic process"/>
    <property type="evidence" value="ECO:0007669"/>
    <property type="project" value="InterPro"/>
</dbReference>
<organism evidence="6 7">
    <name type="scientific">Neisseria meningitidis serogroup B / serotype 15 (strain H44/76)</name>
    <dbReference type="NCBI Taxonomy" id="909420"/>
    <lineage>
        <taxon>Bacteria</taxon>
        <taxon>Pseudomonadati</taxon>
        <taxon>Pseudomonadota</taxon>
        <taxon>Betaproteobacteria</taxon>
        <taxon>Neisseriales</taxon>
        <taxon>Neisseriaceae</taxon>
        <taxon>Neisseria</taxon>
    </lineage>
</organism>
<reference evidence="6 7" key="1">
    <citation type="journal article" date="2011" name="J. Bacteriol.">
        <title>Genome sequence of Neisseria meningitidis serogroup B strain H44/76.</title>
        <authorList>
            <person name="Piet J.R."/>
            <person name="Huis In 't Veld R.A."/>
            <person name="van Schaik B.D."/>
            <person name="van Kampen A.H."/>
            <person name="Baas F."/>
            <person name="van de Beek D."/>
            <person name="Pannekoek Y."/>
            <person name="van der Ende A."/>
        </authorList>
    </citation>
    <scope>NUCLEOTIDE SEQUENCE [LARGE SCALE GENOMIC DNA]</scope>
    <source>
        <strain evidence="6 7">H44/76</strain>
    </source>
</reference>
<comment type="pathway">
    <text evidence="3">Amino-acid biosynthesis; L-methionine biosynthesis via de novo pathway; L-homocysteine from O-succinyl-L-homoserine: step 1/1.</text>
</comment>
<dbReference type="PANTHER" id="PTHR11808:SF80">
    <property type="entry name" value="CYSTATHIONINE GAMMA-LYASE"/>
    <property type="match status" value="1"/>
</dbReference>